<dbReference type="Pfam" id="PF02626">
    <property type="entry name" value="CT_A_B"/>
    <property type="match status" value="1"/>
</dbReference>
<dbReference type="InterPro" id="IPR003778">
    <property type="entry name" value="CT_A_B"/>
</dbReference>
<keyword evidence="1" id="KW-0547">Nucleotide-binding</keyword>
<sequence length="341" mass="36747">MGMVIVNPGIYTTVQDEGRFGYEQFGVSPAGPMDRRSFHIANLLVGNDMGEAELEMTIMGAEIRFTGPAVIALTGADMSPLLNEAPVCMYRAFPVGAGDVLRMQSVSGGCRTYLAAAGGLDIPVVMGSRSTLVKNGIGGYQGRPLKKGDAIGLRQNMSTIENLPARWMLAEHSEPGCRQIRVVAGPQDDCFTGKGLENFFHGTYKVTGDSDRMGYRLTGPCPEHVADGNIISDGIVMGSIQVPTSGQPIVMMADCQSIGGYTKIATVITADLPAIGQCKAGDEIRFIPVDIMQAQQAYADYYREMEMLKAKFETPVAYRPPRLFQVKVGGTSFQVKVEEHS</sequence>
<proteinExistence type="predicted"/>
<evidence type="ECO:0000313" key="5">
    <source>
        <dbReference type="EMBL" id="VYT19184.1"/>
    </source>
</evidence>
<dbReference type="Gene3D" id="2.40.100.10">
    <property type="entry name" value="Cyclophilin-like"/>
    <property type="match status" value="1"/>
</dbReference>
<evidence type="ECO:0000256" key="1">
    <source>
        <dbReference type="ARBA" id="ARBA00022741"/>
    </source>
</evidence>
<dbReference type="RefSeq" id="WP_002576699.1">
    <property type="nucleotide sequence ID" value="NZ_BAABZS010000001.1"/>
</dbReference>
<accession>A0A6N2ULJ3</accession>
<dbReference type="InterPro" id="IPR052708">
    <property type="entry name" value="PxpC"/>
</dbReference>
<name>A0A6N2ULJ3_9FIRM</name>
<organism evidence="5">
    <name type="scientific">Enterocloster bolteae</name>
    <dbReference type="NCBI Taxonomy" id="208479"/>
    <lineage>
        <taxon>Bacteria</taxon>
        <taxon>Bacillati</taxon>
        <taxon>Bacillota</taxon>
        <taxon>Clostridia</taxon>
        <taxon>Lachnospirales</taxon>
        <taxon>Lachnospiraceae</taxon>
        <taxon>Enterocloster</taxon>
    </lineage>
</organism>
<gene>
    <name evidence="5" type="primary">kipA</name>
    <name evidence="5" type="ORF">CBLFYP116_02255</name>
</gene>
<dbReference type="SMART" id="SM00797">
    <property type="entry name" value="AHS2"/>
    <property type="match status" value="1"/>
</dbReference>
<evidence type="ECO:0000256" key="3">
    <source>
        <dbReference type="ARBA" id="ARBA00022840"/>
    </source>
</evidence>
<dbReference type="NCBIfam" id="TIGR00724">
    <property type="entry name" value="urea_amlyse_rel"/>
    <property type="match status" value="1"/>
</dbReference>
<feature type="domain" description="Carboxyltransferase" evidence="4">
    <location>
        <begin position="24"/>
        <end position="306"/>
    </location>
</feature>
<protein>
    <submittedName>
        <fullName evidence="5">KipI antagonist</fullName>
    </submittedName>
</protein>
<dbReference type="GeneID" id="23114846"/>
<keyword evidence="2" id="KW-0378">Hydrolase</keyword>
<evidence type="ECO:0000256" key="2">
    <source>
        <dbReference type="ARBA" id="ARBA00022801"/>
    </source>
</evidence>
<dbReference type="InterPro" id="IPR029000">
    <property type="entry name" value="Cyclophilin-like_dom_sf"/>
</dbReference>
<keyword evidence="3" id="KW-0067">ATP-binding</keyword>
<dbReference type="EMBL" id="CACRTF010000011">
    <property type="protein sequence ID" value="VYT19184.1"/>
    <property type="molecule type" value="Genomic_DNA"/>
</dbReference>
<dbReference type="AlphaFoldDB" id="A0A6N2ULJ3"/>
<dbReference type="GO" id="GO:0005524">
    <property type="term" value="F:ATP binding"/>
    <property type="evidence" value="ECO:0007669"/>
    <property type="project" value="UniProtKB-KW"/>
</dbReference>
<dbReference type="PANTHER" id="PTHR43309">
    <property type="entry name" value="5-OXOPROLINASE SUBUNIT C"/>
    <property type="match status" value="1"/>
</dbReference>
<dbReference type="PANTHER" id="PTHR43309:SF5">
    <property type="entry name" value="5-OXOPROLINASE SUBUNIT C"/>
    <property type="match status" value="1"/>
</dbReference>
<reference evidence="5" key="1">
    <citation type="submission" date="2019-11" db="EMBL/GenBank/DDBJ databases">
        <authorList>
            <person name="Feng L."/>
        </authorList>
    </citation>
    <scope>NUCLEOTIDE SEQUENCE</scope>
    <source>
        <strain evidence="5">CbolteaeLFYP116</strain>
    </source>
</reference>
<dbReference type="GO" id="GO:0016787">
    <property type="term" value="F:hydrolase activity"/>
    <property type="evidence" value="ECO:0007669"/>
    <property type="project" value="UniProtKB-KW"/>
</dbReference>
<evidence type="ECO:0000259" key="4">
    <source>
        <dbReference type="SMART" id="SM00797"/>
    </source>
</evidence>
<dbReference type="SUPFAM" id="SSF50891">
    <property type="entry name" value="Cyclophilin-like"/>
    <property type="match status" value="1"/>
</dbReference>